<dbReference type="RefSeq" id="XP_068359659.1">
    <property type="nucleotide sequence ID" value="XM_068504330.1"/>
</dbReference>
<feature type="transmembrane region" description="Helical" evidence="5">
    <location>
        <begin position="177"/>
        <end position="197"/>
    </location>
</feature>
<keyword evidence="2 5" id="KW-0812">Transmembrane</keyword>
<evidence type="ECO:0000256" key="5">
    <source>
        <dbReference type="SAM" id="Phobius"/>
    </source>
</evidence>
<dbReference type="GeneID" id="94839034"/>
<dbReference type="InterPro" id="IPR006603">
    <property type="entry name" value="PQ-loop_rpt"/>
</dbReference>
<evidence type="ECO:0000256" key="2">
    <source>
        <dbReference type="ARBA" id="ARBA00022692"/>
    </source>
</evidence>
<dbReference type="Proteomes" id="UP000179807">
    <property type="component" value="Unassembled WGS sequence"/>
</dbReference>
<evidence type="ECO:0000256" key="1">
    <source>
        <dbReference type="ARBA" id="ARBA00004141"/>
    </source>
</evidence>
<dbReference type="OrthoDB" id="19344at2759"/>
<accession>A0A1J4K5T3</accession>
<evidence type="ECO:0000313" key="7">
    <source>
        <dbReference type="Proteomes" id="UP000179807"/>
    </source>
</evidence>
<reference evidence="6" key="1">
    <citation type="submission" date="2016-10" db="EMBL/GenBank/DDBJ databases">
        <authorList>
            <person name="Benchimol M."/>
            <person name="Almeida L.G."/>
            <person name="Vasconcelos A.T."/>
            <person name="Perreira-Neves A."/>
            <person name="Rosa I.A."/>
            <person name="Tasca T."/>
            <person name="Bogo M.R."/>
            <person name="de Souza W."/>
        </authorList>
    </citation>
    <scope>NUCLEOTIDE SEQUENCE [LARGE SCALE GENOMIC DNA]</scope>
    <source>
        <strain evidence="6">K</strain>
    </source>
</reference>
<evidence type="ECO:0000313" key="6">
    <source>
        <dbReference type="EMBL" id="OHT06523.1"/>
    </source>
</evidence>
<feature type="transmembrane region" description="Helical" evidence="5">
    <location>
        <begin position="146"/>
        <end position="165"/>
    </location>
</feature>
<evidence type="ECO:0000256" key="3">
    <source>
        <dbReference type="ARBA" id="ARBA00022989"/>
    </source>
</evidence>
<proteinExistence type="predicted"/>
<organism evidence="6 7">
    <name type="scientific">Tritrichomonas foetus</name>
    <dbReference type="NCBI Taxonomy" id="1144522"/>
    <lineage>
        <taxon>Eukaryota</taxon>
        <taxon>Metamonada</taxon>
        <taxon>Parabasalia</taxon>
        <taxon>Tritrichomonadida</taxon>
        <taxon>Tritrichomonadidae</taxon>
        <taxon>Tritrichomonas</taxon>
    </lineage>
</organism>
<feature type="transmembrane region" description="Helical" evidence="5">
    <location>
        <begin position="209"/>
        <end position="230"/>
    </location>
</feature>
<dbReference type="GO" id="GO:0016020">
    <property type="term" value="C:membrane"/>
    <property type="evidence" value="ECO:0007669"/>
    <property type="project" value="UniProtKB-SubCell"/>
</dbReference>
<name>A0A1J4K5T3_9EUKA</name>
<dbReference type="Gene3D" id="1.20.1280.290">
    <property type="match status" value="1"/>
</dbReference>
<dbReference type="VEuPathDB" id="TrichDB:TRFO_25404"/>
<keyword evidence="4 5" id="KW-0472">Membrane</keyword>
<feature type="transmembrane region" description="Helical" evidence="5">
    <location>
        <begin position="104"/>
        <end position="125"/>
    </location>
</feature>
<comment type="caution">
    <text evidence="6">The sequence shown here is derived from an EMBL/GenBank/DDBJ whole genome shotgun (WGS) entry which is preliminary data.</text>
</comment>
<dbReference type="AlphaFoldDB" id="A0A1J4K5T3"/>
<feature type="transmembrane region" description="Helical" evidence="5">
    <location>
        <begin position="62"/>
        <end position="84"/>
    </location>
</feature>
<dbReference type="SMART" id="SM00679">
    <property type="entry name" value="CTNS"/>
    <property type="match status" value="2"/>
</dbReference>
<feature type="transmembrane region" description="Helical" evidence="5">
    <location>
        <begin position="242"/>
        <end position="264"/>
    </location>
</feature>
<evidence type="ECO:0000256" key="4">
    <source>
        <dbReference type="ARBA" id="ARBA00023136"/>
    </source>
</evidence>
<gene>
    <name evidence="6" type="ORF">TRFO_25404</name>
</gene>
<keyword evidence="3 5" id="KW-1133">Transmembrane helix</keyword>
<dbReference type="Pfam" id="PF04193">
    <property type="entry name" value="PQ-loop"/>
    <property type="match status" value="2"/>
</dbReference>
<dbReference type="EMBL" id="MLAK01000723">
    <property type="protein sequence ID" value="OHT06523.1"/>
    <property type="molecule type" value="Genomic_DNA"/>
</dbReference>
<keyword evidence="7" id="KW-1185">Reference proteome</keyword>
<protein>
    <submittedName>
        <fullName evidence="6">PQ loop repeat family protein</fullName>
    </submittedName>
</protein>
<feature type="transmembrane region" description="Helical" evidence="5">
    <location>
        <begin position="27"/>
        <end position="50"/>
    </location>
</feature>
<comment type="subcellular location">
    <subcellularLocation>
        <location evidence="1">Membrane</location>
        <topology evidence="1">Multi-pass membrane protein</topology>
    </subcellularLocation>
</comment>
<sequence>MDDFTGFDYSWAGFIDYIQCYHVVEPLWIIAGAAIFVGTVIGLVPQVYRIVRLKSSYGISPFYVLITSISQILVVLNIWCLHSADFYGMLQISLTRTLPRQLTFGNLFILWVVYLPIVALVYIFFDKKIRHNRNADSVKREWKLTVTLSGVLILITFSLFLPMIILQVMYGCSSKQVINYGKGIGIASTFVTFLQYLPQFITTCKLKDNGSFSLVTLGIQAPGGTLNFIFMMVGNGEDWTTWLSTFSCAVQQWLLLGLCIYYKLRQRYYRLNSRPLINNDQSTGSVPTINDSDYIKIPIS</sequence>